<accession>A0A6C0AJV6</accession>
<dbReference type="InterPro" id="IPR035246">
    <property type="entry name" value="Spermidine_synt_N"/>
</dbReference>
<evidence type="ECO:0000256" key="2">
    <source>
        <dbReference type="ARBA" id="ARBA00022679"/>
    </source>
</evidence>
<reference evidence="7" key="1">
    <citation type="journal article" date="2020" name="Nature">
        <title>Giant virus diversity and host interactions through global metagenomics.</title>
        <authorList>
            <person name="Schulz F."/>
            <person name="Roux S."/>
            <person name="Paez-Espino D."/>
            <person name="Jungbluth S."/>
            <person name="Walsh D.A."/>
            <person name="Denef V.J."/>
            <person name="McMahon K.D."/>
            <person name="Konstantinidis K.T."/>
            <person name="Eloe-Fadrosh E.A."/>
            <person name="Kyrpides N.C."/>
            <person name="Woyke T."/>
        </authorList>
    </citation>
    <scope>NUCLEOTIDE SEQUENCE</scope>
    <source>
        <strain evidence="7">GVMAG-S-1035303-20</strain>
    </source>
</reference>
<dbReference type="Pfam" id="PF01564">
    <property type="entry name" value="Spermine_synth"/>
    <property type="match status" value="1"/>
</dbReference>
<evidence type="ECO:0000256" key="3">
    <source>
        <dbReference type="ARBA" id="ARBA00023115"/>
    </source>
</evidence>
<feature type="domain" description="PABS" evidence="6">
    <location>
        <begin position="1"/>
        <end position="233"/>
    </location>
</feature>
<evidence type="ECO:0000256" key="1">
    <source>
        <dbReference type="ARBA" id="ARBA00007867"/>
    </source>
</evidence>
<evidence type="ECO:0000313" key="7">
    <source>
        <dbReference type="EMBL" id="QHS79621.1"/>
    </source>
</evidence>
<dbReference type="Pfam" id="PF17284">
    <property type="entry name" value="Spermine_synt_N"/>
    <property type="match status" value="1"/>
</dbReference>
<dbReference type="HAMAP" id="MF_00198">
    <property type="entry name" value="Spermidine_synth"/>
    <property type="match status" value="1"/>
</dbReference>
<dbReference type="InterPro" id="IPR029063">
    <property type="entry name" value="SAM-dependent_MTases_sf"/>
</dbReference>
<comment type="similarity">
    <text evidence="1">Belongs to the spermidine/spermine synthase family.</text>
</comment>
<proteinExistence type="inferred from homology"/>
<protein>
    <recommendedName>
        <fullName evidence="5">thermospermine synthase</fullName>
        <ecNumber evidence="5">2.5.1.79</ecNumber>
    </recommendedName>
</protein>
<name>A0A6C0AJV6_9ZZZZ</name>
<dbReference type="Gene3D" id="3.40.50.150">
    <property type="entry name" value="Vaccinia Virus protein VP39"/>
    <property type="match status" value="1"/>
</dbReference>
<keyword evidence="3" id="KW-0620">Polyamine biosynthesis</keyword>
<dbReference type="GO" id="GO:0010487">
    <property type="term" value="F:thermospermine synthase activity"/>
    <property type="evidence" value="ECO:0007669"/>
    <property type="project" value="UniProtKB-EC"/>
</dbReference>
<evidence type="ECO:0000256" key="5">
    <source>
        <dbReference type="ARBA" id="ARBA00049721"/>
    </source>
</evidence>
<dbReference type="EC" id="2.5.1.79" evidence="5"/>
<comment type="catalytic activity">
    <reaction evidence="4">
        <text>S-adenosyl 3-(methylsulfanyl)propylamine + spermidine = thermospermine + S-methyl-5'-thioadenosine + H(+)</text>
        <dbReference type="Rhea" id="RHEA:30515"/>
        <dbReference type="ChEBI" id="CHEBI:15378"/>
        <dbReference type="ChEBI" id="CHEBI:17509"/>
        <dbReference type="ChEBI" id="CHEBI:57443"/>
        <dbReference type="ChEBI" id="CHEBI:57834"/>
        <dbReference type="ChEBI" id="CHEBI:59903"/>
        <dbReference type="EC" id="2.5.1.79"/>
    </reaction>
</comment>
<dbReference type="AlphaFoldDB" id="A0A6C0AJV6"/>
<organism evidence="7">
    <name type="scientific">viral metagenome</name>
    <dbReference type="NCBI Taxonomy" id="1070528"/>
    <lineage>
        <taxon>unclassified sequences</taxon>
        <taxon>metagenomes</taxon>
        <taxon>organismal metagenomes</taxon>
    </lineage>
</organism>
<dbReference type="EMBL" id="MN740650">
    <property type="protein sequence ID" value="QHS79621.1"/>
    <property type="molecule type" value="Genomic_DNA"/>
</dbReference>
<dbReference type="SUPFAM" id="SSF53335">
    <property type="entry name" value="S-adenosyl-L-methionine-dependent methyltransferases"/>
    <property type="match status" value="1"/>
</dbReference>
<sequence>MSEKSQYGQTVTYDVSAVLHDFQTSKSHVQYVRTVNHGTMLIMDGEIQYSTLDEHRYHYLLTSPMFQQSRRILILGGGDGLAARNLYKSPTTTSITIVDWDREFVEFAKTNLPENMDSLVDPRTNLVFSDAFAYVGSTNQTYDGVIIDLPDPDGDEMENLYIDILHTLPRVLSPHSVVTTHVGPVSLCNDHPCWAFIANCKQTMKECFKVDPVFDKVYVPSFSHEWGFLTCFIGGTFTHFSRFPIENDIRNIYSTL</sequence>
<evidence type="ECO:0000256" key="4">
    <source>
        <dbReference type="ARBA" id="ARBA00048874"/>
    </source>
</evidence>
<dbReference type="GO" id="GO:0006596">
    <property type="term" value="P:polyamine biosynthetic process"/>
    <property type="evidence" value="ECO:0007669"/>
    <property type="project" value="UniProtKB-KW"/>
</dbReference>
<keyword evidence="2" id="KW-0808">Transferase</keyword>
<dbReference type="PROSITE" id="PS51006">
    <property type="entry name" value="PABS_2"/>
    <property type="match status" value="1"/>
</dbReference>
<dbReference type="CDD" id="cd02440">
    <property type="entry name" value="AdoMet_MTases"/>
    <property type="match status" value="1"/>
</dbReference>
<dbReference type="InterPro" id="IPR001045">
    <property type="entry name" value="Spermi_synthase"/>
</dbReference>
<evidence type="ECO:0000259" key="6">
    <source>
        <dbReference type="PROSITE" id="PS51006"/>
    </source>
</evidence>
<dbReference type="PANTHER" id="PTHR43317:SF1">
    <property type="entry name" value="THERMOSPERMINE SYNTHASE ACAULIS5"/>
    <property type="match status" value="1"/>
</dbReference>
<dbReference type="PANTHER" id="PTHR43317">
    <property type="entry name" value="THERMOSPERMINE SYNTHASE ACAULIS5"/>
    <property type="match status" value="1"/>
</dbReference>
<dbReference type="InterPro" id="IPR030374">
    <property type="entry name" value="PABS"/>
</dbReference>